<reference evidence="1" key="1">
    <citation type="submission" date="2022-07" db="EMBL/GenBank/DDBJ databases">
        <title>Genome sequencing of Photobacterium atrarenae GJH2-4.</title>
        <authorList>
            <person name="Park S.-J."/>
        </authorList>
    </citation>
    <scope>NUCLEOTIDE SEQUENCE</scope>
    <source>
        <strain evidence="1">GJH2-4</strain>
    </source>
</reference>
<sequence length="86" mass="9360">MTKERAVLRPPCLDVSFAGYMPGHLTWKFGEKLKACGFEIVNQDITGATYQDRKMLTGDSPLAANALGKLAARALLEEVGKKSFAD</sequence>
<evidence type="ECO:0000313" key="1">
    <source>
        <dbReference type="EMBL" id="UTV26365.1"/>
    </source>
</evidence>
<proteinExistence type="predicted"/>
<organism evidence="1 2">
    <name type="scientific">Photobacterium atrarenae</name>
    <dbReference type="NCBI Taxonomy" id="865757"/>
    <lineage>
        <taxon>Bacteria</taxon>
        <taxon>Pseudomonadati</taxon>
        <taxon>Pseudomonadota</taxon>
        <taxon>Gammaproteobacteria</taxon>
        <taxon>Vibrionales</taxon>
        <taxon>Vibrionaceae</taxon>
        <taxon>Photobacterium</taxon>
    </lineage>
</organism>
<dbReference type="InterPro" id="IPR029062">
    <property type="entry name" value="Class_I_gatase-like"/>
</dbReference>
<evidence type="ECO:0000313" key="2">
    <source>
        <dbReference type="Proteomes" id="UP001057998"/>
    </source>
</evidence>
<accession>A0ABY5GC32</accession>
<keyword evidence="2" id="KW-1185">Reference proteome</keyword>
<name>A0ABY5GC32_9GAMM</name>
<dbReference type="Proteomes" id="UP001057998">
    <property type="component" value="Chromosome 1"/>
</dbReference>
<dbReference type="EMBL" id="CP101508">
    <property type="protein sequence ID" value="UTV26365.1"/>
    <property type="molecule type" value="Genomic_DNA"/>
</dbReference>
<protein>
    <recommendedName>
        <fullName evidence="3">DJ-1/PfpI domain-containing protein</fullName>
    </recommendedName>
</protein>
<dbReference type="RefSeq" id="WP_255387578.1">
    <property type="nucleotide sequence ID" value="NZ_CP101508.1"/>
</dbReference>
<dbReference type="Gene3D" id="3.40.50.880">
    <property type="match status" value="1"/>
</dbReference>
<evidence type="ECO:0008006" key="3">
    <source>
        <dbReference type="Google" id="ProtNLM"/>
    </source>
</evidence>
<gene>
    <name evidence="1" type="ORF">NNL38_08200</name>
</gene>
<dbReference type="SUPFAM" id="SSF52317">
    <property type="entry name" value="Class I glutamine amidotransferase-like"/>
    <property type="match status" value="1"/>
</dbReference>